<evidence type="ECO:0000256" key="3">
    <source>
        <dbReference type="ARBA" id="ARBA00011989"/>
    </source>
</evidence>
<dbReference type="Pfam" id="PF16363">
    <property type="entry name" value="GDP_Man_Dehyd"/>
    <property type="match status" value="1"/>
</dbReference>
<reference evidence="6" key="1">
    <citation type="submission" date="2019-05" db="EMBL/GenBank/DDBJ databases">
        <title>Methanoculleus sp. FWC-SCC1, a methanogenic archaeon isolated from deep marine cold seep.</title>
        <authorList>
            <person name="Chen Y.-W."/>
            <person name="Chen S.-C."/>
            <person name="Teng N.-H."/>
            <person name="Lai M.-C."/>
        </authorList>
    </citation>
    <scope>NUCLEOTIDE SEQUENCE</scope>
    <source>
        <strain evidence="6">FWC-SCC1</strain>
    </source>
</reference>
<sequence length="110" mass="13042">MWWFVMPKVAHMDAELRLGNLDAMRDWGFASDYVQIMWLTHQQRALDDYVVATGETHSVREFVDLPFREFDLNYEDYIVIDPKFFQPAEVNFLQGDAFKAQETLKWSSDV</sequence>
<evidence type="ECO:0000313" key="7">
    <source>
        <dbReference type="Proteomes" id="UP001168338"/>
    </source>
</evidence>
<protein>
    <recommendedName>
        <fullName evidence="3">GDP-mannose 4,6-dehydratase</fullName>
        <ecNumber evidence="3">4.2.1.47</ecNumber>
    </recommendedName>
</protein>
<comment type="similarity">
    <text evidence="2">Belongs to the NAD(P)-dependent epimerase/dehydratase family. GDP-mannose 4,6-dehydratase subfamily.</text>
</comment>
<evidence type="ECO:0000259" key="5">
    <source>
        <dbReference type="Pfam" id="PF16363"/>
    </source>
</evidence>
<dbReference type="SUPFAM" id="SSF51735">
    <property type="entry name" value="NAD(P)-binding Rossmann-fold domains"/>
    <property type="match status" value="1"/>
</dbReference>
<organism evidence="6 7">
    <name type="scientific">Methanoculleus frigidifontis</name>
    <dbReference type="NCBI Taxonomy" id="2584085"/>
    <lineage>
        <taxon>Archaea</taxon>
        <taxon>Methanobacteriati</taxon>
        <taxon>Methanobacteriota</taxon>
        <taxon>Stenosarchaea group</taxon>
        <taxon>Methanomicrobia</taxon>
        <taxon>Methanomicrobiales</taxon>
        <taxon>Methanomicrobiaceae</taxon>
        <taxon>Methanoculleus</taxon>
    </lineage>
</organism>
<dbReference type="InterPro" id="IPR016040">
    <property type="entry name" value="NAD(P)-bd_dom"/>
</dbReference>
<name>A0ABT8MBQ0_9EURY</name>
<dbReference type="InterPro" id="IPR006368">
    <property type="entry name" value="GDP_Man_deHydtase"/>
</dbReference>
<evidence type="ECO:0000256" key="2">
    <source>
        <dbReference type="ARBA" id="ARBA00009263"/>
    </source>
</evidence>
<dbReference type="PANTHER" id="PTHR43715">
    <property type="entry name" value="GDP-MANNOSE 4,6-DEHYDRATASE"/>
    <property type="match status" value="1"/>
</dbReference>
<comment type="caution">
    <text evidence="6">The sequence shown here is derived from an EMBL/GenBank/DDBJ whole genome shotgun (WGS) entry which is preliminary data.</text>
</comment>
<proteinExistence type="inferred from homology"/>
<evidence type="ECO:0000313" key="6">
    <source>
        <dbReference type="EMBL" id="MDN7025360.1"/>
    </source>
</evidence>
<gene>
    <name evidence="6" type="ORF">FGU65_10720</name>
</gene>
<comment type="cofactor">
    <cofactor evidence="1">
        <name>NADP(+)</name>
        <dbReference type="ChEBI" id="CHEBI:58349"/>
    </cofactor>
</comment>
<dbReference type="PANTHER" id="PTHR43715:SF1">
    <property type="entry name" value="GDP-MANNOSE 4,6 DEHYDRATASE"/>
    <property type="match status" value="1"/>
</dbReference>
<evidence type="ECO:0000256" key="1">
    <source>
        <dbReference type="ARBA" id="ARBA00001937"/>
    </source>
</evidence>
<dbReference type="InterPro" id="IPR036291">
    <property type="entry name" value="NAD(P)-bd_dom_sf"/>
</dbReference>
<dbReference type="EMBL" id="VCYH01000007">
    <property type="protein sequence ID" value="MDN7025360.1"/>
    <property type="molecule type" value="Genomic_DNA"/>
</dbReference>
<dbReference type="Proteomes" id="UP001168338">
    <property type="component" value="Unassembled WGS sequence"/>
</dbReference>
<accession>A0ABT8MBQ0</accession>
<dbReference type="Gene3D" id="3.90.25.10">
    <property type="entry name" value="UDP-galactose 4-epimerase, domain 1"/>
    <property type="match status" value="1"/>
</dbReference>
<dbReference type="EC" id="4.2.1.47" evidence="3"/>
<keyword evidence="7" id="KW-1185">Reference proteome</keyword>
<dbReference type="Gene3D" id="3.40.50.720">
    <property type="entry name" value="NAD(P)-binding Rossmann-like Domain"/>
    <property type="match status" value="1"/>
</dbReference>
<evidence type="ECO:0000256" key="4">
    <source>
        <dbReference type="ARBA" id="ARBA00023239"/>
    </source>
</evidence>
<keyword evidence="4" id="KW-0456">Lyase</keyword>
<feature type="domain" description="NAD(P)-binding" evidence="5">
    <location>
        <begin position="13"/>
        <end position="108"/>
    </location>
</feature>